<dbReference type="EMBL" id="UOFB01000423">
    <property type="protein sequence ID" value="VAW50016.1"/>
    <property type="molecule type" value="Genomic_DNA"/>
</dbReference>
<protein>
    <submittedName>
        <fullName evidence="4">Toxin HigB / Protein kinase domain of HipA</fullName>
    </submittedName>
</protein>
<sequence length="142" mass="16551">MSEHNKRLETFGDPMEYGAMEYVYSLIATACGVTMMPCKLLDEGNRRHFITQRFDRIGNQKVHVQTLNGLAHVDYKKPGTCSYKKGSQWVNSHWMTLNGKRDHFVRKDFYLLEKLSPFFTRKKIDHILDEVIEQVSLEGGNH</sequence>
<reference evidence="4" key="1">
    <citation type="submission" date="2018-06" db="EMBL/GenBank/DDBJ databases">
        <authorList>
            <person name="Zhirakovskaya E."/>
        </authorList>
    </citation>
    <scope>NUCLEOTIDE SEQUENCE</scope>
</reference>
<organism evidence="4">
    <name type="scientific">hydrothermal vent metagenome</name>
    <dbReference type="NCBI Taxonomy" id="652676"/>
    <lineage>
        <taxon>unclassified sequences</taxon>
        <taxon>metagenomes</taxon>
        <taxon>ecological metagenomes</taxon>
    </lineage>
</organism>
<gene>
    <name evidence="4" type="ORF">MNBD_GAMMA04-223</name>
</gene>
<evidence type="ECO:0000259" key="3">
    <source>
        <dbReference type="Pfam" id="PF07804"/>
    </source>
</evidence>
<evidence type="ECO:0000313" key="4">
    <source>
        <dbReference type="EMBL" id="VAW50016.1"/>
    </source>
</evidence>
<keyword evidence="2 4" id="KW-0418">Kinase</keyword>
<dbReference type="Pfam" id="PF07804">
    <property type="entry name" value="HipA_C"/>
    <property type="match status" value="1"/>
</dbReference>
<dbReference type="InterPro" id="IPR012893">
    <property type="entry name" value="HipA-like_C"/>
</dbReference>
<dbReference type="AlphaFoldDB" id="A0A3B0X081"/>
<evidence type="ECO:0000256" key="2">
    <source>
        <dbReference type="ARBA" id="ARBA00022777"/>
    </source>
</evidence>
<proteinExistence type="predicted"/>
<name>A0A3B0X081_9ZZZZ</name>
<dbReference type="GO" id="GO:0016301">
    <property type="term" value="F:kinase activity"/>
    <property type="evidence" value="ECO:0007669"/>
    <property type="project" value="UniProtKB-KW"/>
</dbReference>
<feature type="domain" description="HipA-like C-terminal" evidence="3">
    <location>
        <begin position="17"/>
        <end position="93"/>
    </location>
</feature>
<evidence type="ECO:0000256" key="1">
    <source>
        <dbReference type="ARBA" id="ARBA00022679"/>
    </source>
</evidence>
<accession>A0A3B0X081</accession>
<keyword evidence="1" id="KW-0808">Transferase</keyword>